<accession>A0ABR2J219</accession>
<keyword evidence="1" id="KW-0472">Membrane</keyword>
<evidence type="ECO:0000256" key="1">
    <source>
        <dbReference type="SAM" id="Phobius"/>
    </source>
</evidence>
<dbReference type="EMBL" id="JAPFFF010000013">
    <property type="protein sequence ID" value="KAK8871267.1"/>
    <property type="molecule type" value="Genomic_DNA"/>
</dbReference>
<reference evidence="2 3" key="1">
    <citation type="submission" date="2024-04" db="EMBL/GenBank/DDBJ databases">
        <title>Tritrichomonas musculus Genome.</title>
        <authorList>
            <person name="Alves-Ferreira E."/>
            <person name="Grigg M."/>
            <person name="Lorenzi H."/>
            <person name="Galac M."/>
        </authorList>
    </citation>
    <scope>NUCLEOTIDE SEQUENCE [LARGE SCALE GENOMIC DNA]</scope>
    <source>
        <strain evidence="2 3">EAF2021</strain>
    </source>
</reference>
<name>A0ABR2J219_9EUKA</name>
<protein>
    <recommendedName>
        <fullName evidence="4">Transmembrane protein</fullName>
    </recommendedName>
</protein>
<gene>
    <name evidence="2" type="ORF">M9Y10_006983</name>
</gene>
<dbReference type="Proteomes" id="UP001470230">
    <property type="component" value="Unassembled WGS sequence"/>
</dbReference>
<comment type="caution">
    <text evidence="2">The sequence shown here is derived from an EMBL/GenBank/DDBJ whole genome shotgun (WGS) entry which is preliminary data.</text>
</comment>
<keyword evidence="1" id="KW-1133">Transmembrane helix</keyword>
<keyword evidence="3" id="KW-1185">Reference proteome</keyword>
<evidence type="ECO:0000313" key="2">
    <source>
        <dbReference type="EMBL" id="KAK8871267.1"/>
    </source>
</evidence>
<feature type="transmembrane region" description="Helical" evidence="1">
    <location>
        <begin position="268"/>
        <end position="287"/>
    </location>
</feature>
<feature type="transmembrane region" description="Helical" evidence="1">
    <location>
        <begin position="299"/>
        <end position="316"/>
    </location>
</feature>
<proteinExistence type="predicted"/>
<organism evidence="2 3">
    <name type="scientific">Tritrichomonas musculus</name>
    <dbReference type="NCBI Taxonomy" id="1915356"/>
    <lineage>
        <taxon>Eukaryota</taxon>
        <taxon>Metamonada</taxon>
        <taxon>Parabasalia</taxon>
        <taxon>Tritrichomonadida</taxon>
        <taxon>Tritrichomonadidae</taxon>
        <taxon>Tritrichomonas</taxon>
    </lineage>
</organism>
<evidence type="ECO:0000313" key="3">
    <source>
        <dbReference type="Proteomes" id="UP001470230"/>
    </source>
</evidence>
<keyword evidence="1" id="KW-0812">Transmembrane</keyword>
<sequence>MNSDNIQLKISSILNVPLGAYNEFSFIVNEKVYKTTQIISDLLSPKICQIHKSDPTANSFIIDTENKGDFSKILKLVNFEVNPLFEEDIDFISEVVEILGNDSIQIKIQPSKITIDNVIDLYQKHSKSSIFYTETIDHEIDLISSNLGEILDKQEEKLMSFDISSLERIIKNQNLQIKDENQLLSFICHLYIQDTKYSPLFEYVLFENVNRNKIIEFLDIFDYQYLTNETWRSISQRLKQEIKQIVDQKSNIQKTRYKQMQQAKPSQTYQSILIVLVLIQSEMIFYGISPSFLLDFNKYFILFQLIFYQIPTNILSNSNKYFIKFQQIFNAISTKI</sequence>
<evidence type="ECO:0008006" key="4">
    <source>
        <dbReference type="Google" id="ProtNLM"/>
    </source>
</evidence>